<reference evidence="2" key="1">
    <citation type="submission" date="2012-08" db="EMBL/GenBank/DDBJ databases">
        <title>Genome analysis of Colletotrichum orbiculare and Colletotrichum fructicola.</title>
        <authorList>
            <person name="Gan P.H.P."/>
            <person name="Ikeda K."/>
            <person name="Irieda H."/>
            <person name="Narusaka M."/>
            <person name="O'Connell R.J."/>
            <person name="Narusaka Y."/>
            <person name="Takano Y."/>
            <person name="Kubo Y."/>
            <person name="Shirasu K."/>
        </authorList>
    </citation>
    <scope>NUCLEOTIDE SEQUENCE</scope>
    <source>
        <strain evidence="2">Nara gc5</strain>
    </source>
</reference>
<evidence type="ECO:0000256" key="1">
    <source>
        <dbReference type="SAM" id="MobiDB-lite"/>
    </source>
</evidence>
<feature type="compositionally biased region" description="Basic residues" evidence="1">
    <location>
        <begin position="12"/>
        <end position="22"/>
    </location>
</feature>
<protein>
    <submittedName>
        <fullName evidence="2">Uncharacterized protein</fullName>
    </submittedName>
</protein>
<gene>
    <name evidence="2" type="ORF">CGGC5_14309</name>
</gene>
<evidence type="ECO:0000313" key="2">
    <source>
        <dbReference type="EMBL" id="ELA24157.1"/>
    </source>
</evidence>
<accession>L2FCS1</accession>
<sequence>MADTASSTATHNRPRTRQRVHKAPPSLQVPDIEEDASERKRVLNVLAQRRYSKLTVPRFFFFLGERKRQTRLAKQKQGSGSEAQLVETVADRPAVPRLQDVASPIVQAADDFLPLRGGAGDANAAAFGLGAAAAWDGDLSDVTDMPGNFMFGTMTPTMLDQGLGGGDSFVQLGVYHRPSISHEQIGVVHVFASHLARLSRQLPATNE</sequence>
<dbReference type="AlphaFoldDB" id="L2FCS1"/>
<organism evidence="2">
    <name type="scientific">Colletotrichum fructicola (strain Nara gc5)</name>
    <name type="common">Anthracnose fungus</name>
    <name type="synonym">Colletotrichum gloeosporioides (strain Nara gc5)</name>
    <dbReference type="NCBI Taxonomy" id="1213859"/>
    <lineage>
        <taxon>Eukaryota</taxon>
        <taxon>Fungi</taxon>
        <taxon>Dikarya</taxon>
        <taxon>Ascomycota</taxon>
        <taxon>Pezizomycotina</taxon>
        <taxon>Sordariomycetes</taxon>
        <taxon>Hypocreomycetidae</taxon>
        <taxon>Glomerellales</taxon>
        <taxon>Glomerellaceae</taxon>
        <taxon>Colletotrichum</taxon>
        <taxon>Colletotrichum gloeosporioides species complex</taxon>
    </lineage>
</organism>
<dbReference type="EMBL" id="KB021294">
    <property type="protein sequence ID" value="ELA24157.1"/>
    <property type="molecule type" value="Genomic_DNA"/>
</dbReference>
<proteinExistence type="predicted"/>
<feature type="region of interest" description="Disordered" evidence="1">
    <location>
        <begin position="1"/>
        <end position="33"/>
    </location>
</feature>
<feature type="compositionally biased region" description="Polar residues" evidence="1">
    <location>
        <begin position="1"/>
        <end position="11"/>
    </location>
</feature>
<name>L2FCS1_COLFN</name>
<dbReference type="STRING" id="1213859.L2FCS1"/>
<dbReference type="HOGENOM" id="CLU_1326289_0_0_1"/>